<dbReference type="OrthoDB" id="9387550at2759"/>
<dbReference type="InterPro" id="IPR015121">
    <property type="entry name" value="DNA_fragmentation_mid_dom"/>
</dbReference>
<dbReference type="SUPFAM" id="SSF81783">
    <property type="entry name" value="C-terminal domain of DFF45/ICAD (DFF-C domain)"/>
    <property type="match status" value="1"/>
</dbReference>
<sequence>MEEKRRKPFKVCNSERTKTQGIVAESLNELKERGRSKLGIAAGNCRVFLDSDGTEIDDEEYFSFLEDQTKLMIVCDGDDWTAGLQNFSCSQGSREYSISSVGASLETNESMEFDRTDAGEMTDDIPADLLIRIKNDPAFFISFSDERLQVVINIETDSLATVLGKSVIEAEHIREACQQELDRRIQLREATQLLKLYQRAQQNQESKNESQSAGNKRFRATTE</sequence>
<evidence type="ECO:0000256" key="3">
    <source>
        <dbReference type="SAM" id="MobiDB-lite"/>
    </source>
</evidence>
<evidence type="ECO:0000313" key="6">
    <source>
        <dbReference type="Proteomes" id="UP000275408"/>
    </source>
</evidence>
<organism evidence="5 6">
    <name type="scientific">Pocillopora damicornis</name>
    <name type="common">Cauliflower coral</name>
    <name type="synonym">Millepora damicornis</name>
    <dbReference type="NCBI Taxonomy" id="46731"/>
    <lineage>
        <taxon>Eukaryota</taxon>
        <taxon>Metazoa</taxon>
        <taxon>Cnidaria</taxon>
        <taxon>Anthozoa</taxon>
        <taxon>Hexacorallia</taxon>
        <taxon>Scleractinia</taxon>
        <taxon>Astrocoeniina</taxon>
        <taxon>Pocilloporidae</taxon>
        <taxon>Pocillopora</taxon>
    </lineage>
</organism>
<dbReference type="OMA" id="EKWAPNM"/>
<dbReference type="EMBL" id="RCHS01001413">
    <property type="protein sequence ID" value="RMX53656.1"/>
    <property type="molecule type" value="Genomic_DNA"/>
</dbReference>
<dbReference type="SUPFAM" id="SSF54277">
    <property type="entry name" value="CAD &amp; PB1 domains"/>
    <property type="match status" value="1"/>
</dbReference>
<dbReference type="STRING" id="46731.A0A3M6UJ45"/>
<evidence type="ECO:0000259" key="4">
    <source>
        <dbReference type="PROSITE" id="PS51135"/>
    </source>
</evidence>
<dbReference type="Pfam" id="PF02017">
    <property type="entry name" value="CIDE-N"/>
    <property type="match status" value="1"/>
</dbReference>
<dbReference type="PANTHER" id="PTHR12306">
    <property type="entry name" value="CELL DEATH ACTIVATOR CIDE"/>
    <property type="match status" value="1"/>
</dbReference>
<accession>A0A3M6UJ45</accession>
<evidence type="ECO:0000256" key="2">
    <source>
        <dbReference type="PROSITE-ProRule" id="PRU00447"/>
    </source>
</evidence>
<dbReference type="Gene3D" id="1.10.1490.10">
    <property type="entry name" value="C-terminal domain of DFF45/ICAD (DFF-C domain)"/>
    <property type="match status" value="1"/>
</dbReference>
<reference evidence="5 6" key="1">
    <citation type="journal article" date="2018" name="Sci. Rep.">
        <title>Comparative analysis of the Pocillopora damicornis genome highlights role of immune system in coral evolution.</title>
        <authorList>
            <person name="Cunning R."/>
            <person name="Bay R.A."/>
            <person name="Gillette P."/>
            <person name="Baker A.C."/>
            <person name="Traylor-Knowles N."/>
        </authorList>
    </citation>
    <scope>NUCLEOTIDE SEQUENCE [LARGE SCALE GENOMIC DNA]</scope>
    <source>
        <strain evidence="5">RSMAS</strain>
        <tissue evidence="5">Whole animal</tissue>
    </source>
</reference>
<feature type="region of interest" description="Disordered" evidence="3">
    <location>
        <begin position="200"/>
        <end position="223"/>
    </location>
</feature>
<name>A0A3M6UJ45_POCDA</name>
<feature type="compositionally biased region" description="Low complexity" evidence="3">
    <location>
        <begin position="201"/>
        <end position="212"/>
    </location>
</feature>
<feature type="domain" description="CIDE-N" evidence="4">
    <location>
        <begin position="5"/>
        <end position="82"/>
    </location>
</feature>
<dbReference type="GO" id="GO:0042981">
    <property type="term" value="P:regulation of apoptotic process"/>
    <property type="evidence" value="ECO:0007669"/>
    <property type="project" value="TreeGrafter"/>
</dbReference>
<evidence type="ECO:0000256" key="1">
    <source>
        <dbReference type="ARBA" id="ARBA00022703"/>
    </source>
</evidence>
<dbReference type="InterPro" id="IPR027296">
    <property type="entry name" value="DFF-C"/>
</dbReference>
<keyword evidence="6" id="KW-1185">Reference proteome</keyword>
<keyword evidence="1 2" id="KW-0053">Apoptosis</keyword>
<dbReference type="AlphaFoldDB" id="A0A3M6UJ45"/>
<proteinExistence type="predicted"/>
<dbReference type="GO" id="GO:0006915">
    <property type="term" value="P:apoptotic process"/>
    <property type="evidence" value="ECO:0007669"/>
    <property type="project" value="UniProtKB-UniRule"/>
</dbReference>
<dbReference type="SMART" id="SM00266">
    <property type="entry name" value="CAD"/>
    <property type="match status" value="1"/>
</dbReference>
<comment type="caution">
    <text evidence="5">The sequence shown here is derived from an EMBL/GenBank/DDBJ whole genome shotgun (WGS) entry which is preliminary data.</text>
</comment>
<gene>
    <name evidence="5" type="ORF">pdam_00000445</name>
</gene>
<dbReference type="PANTHER" id="PTHR12306:SF15">
    <property type="entry name" value="DNAATION FACTOR-RELATED PROTEIN 1, ISOFORM B-RELATED"/>
    <property type="match status" value="1"/>
</dbReference>
<dbReference type="CDD" id="cd01615">
    <property type="entry name" value="CIDE_N"/>
    <property type="match status" value="1"/>
</dbReference>
<dbReference type="PROSITE" id="PS51135">
    <property type="entry name" value="CIDE_N"/>
    <property type="match status" value="1"/>
</dbReference>
<evidence type="ECO:0000313" key="5">
    <source>
        <dbReference type="EMBL" id="RMX53656.1"/>
    </source>
</evidence>
<dbReference type="Proteomes" id="UP000275408">
    <property type="component" value="Unassembled WGS sequence"/>
</dbReference>
<dbReference type="InterPro" id="IPR003508">
    <property type="entry name" value="CIDE-N_dom"/>
</dbReference>
<dbReference type="Gene3D" id="3.10.20.10">
    <property type="match status" value="1"/>
</dbReference>
<protein>
    <recommendedName>
        <fullName evidence="4">CIDE-N domain-containing protein</fullName>
    </recommendedName>
</protein>
<dbReference type="Pfam" id="PF09033">
    <property type="entry name" value="DFF-C"/>
    <property type="match status" value="1"/>
</dbReference>